<evidence type="ECO:0008006" key="3">
    <source>
        <dbReference type="Google" id="ProtNLM"/>
    </source>
</evidence>
<name>A0ABD2JA09_9BILA</name>
<reference evidence="1 2" key="1">
    <citation type="submission" date="2024-10" db="EMBL/GenBank/DDBJ databases">
        <authorList>
            <person name="Kim D."/>
        </authorList>
    </citation>
    <scope>NUCLEOTIDE SEQUENCE [LARGE SCALE GENOMIC DNA]</scope>
    <source>
        <strain evidence="1">BH-2024</strain>
    </source>
</reference>
<dbReference type="Proteomes" id="UP001620626">
    <property type="component" value="Unassembled WGS sequence"/>
</dbReference>
<dbReference type="EMBL" id="JBICBT010001021">
    <property type="protein sequence ID" value="KAL3087449.1"/>
    <property type="molecule type" value="Genomic_DNA"/>
</dbReference>
<proteinExistence type="predicted"/>
<protein>
    <recommendedName>
        <fullName evidence="3">FLYWCH-type domain-containing protein</fullName>
    </recommendedName>
</protein>
<keyword evidence="2" id="KW-1185">Reference proteome</keyword>
<dbReference type="AlphaFoldDB" id="A0ABD2JA09"/>
<accession>A0ABD2JA09</accession>
<evidence type="ECO:0000313" key="1">
    <source>
        <dbReference type="EMBL" id="KAL3087449.1"/>
    </source>
</evidence>
<comment type="caution">
    <text evidence="1">The sequence shown here is derived from an EMBL/GenBank/DDBJ whole genome shotgun (WGS) entry which is preliminary data.</text>
</comment>
<gene>
    <name evidence="1" type="ORF">niasHT_023697</name>
</gene>
<evidence type="ECO:0000313" key="2">
    <source>
        <dbReference type="Proteomes" id="UP001620626"/>
    </source>
</evidence>
<sequence length="355" mass="41252">MLGTPERASSVPSSCVPPVPSWASSVPFNADGDVKFWRCEQQHGEFKCRGRIHTTLNDVVLMKIITGIKRRAAETMETPAAIRAHTLQQIPTPVMTSIPTKNATKKLVKRVRHEIELPPPVPLTLQELELPEQYRIYKRTEEVQELFILVDSGTYTEQNREGQHRILIFGRLSFGNWASEMNRDKWVFPVLHCLLTCKSQSTYERMFDMVRNRWPTFSPTNASMNYVGRLRNNGTRARPLFLPARMERVRAHNEQHRPHKQLRISVPSHVATCDRNRTSTSHNMEIHKHFANAPPPKSKRYRDTDTRILRILHRYNDEKTQPQIDDDHQYGQNQNNPNLTIEMLRGISSNYQMDN</sequence>
<organism evidence="1 2">
    <name type="scientific">Heterodera trifolii</name>
    <dbReference type="NCBI Taxonomy" id="157864"/>
    <lineage>
        <taxon>Eukaryota</taxon>
        <taxon>Metazoa</taxon>
        <taxon>Ecdysozoa</taxon>
        <taxon>Nematoda</taxon>
        <taxon>Chromadorea</taxon>
        <taxon>Rhabditida</taxon>
        <taxon>Tylenchina</taxon>
        <taxon>Tylenchomorpha</taxon>
        <taxon>Tylenchoidea</taxon>
        <taxon>Heteroderidae</taxon>
        <taxon>Heteroderinae</taxon>
        <taxon>Heterodera</taxon>
    </lineage>
</organism>